<dbReference type="EMBL" id="CAJVQC010037488">
    <property type="protein sequence ID" value="CAG8763996.1"/>
    <property type="molecule type" value="Genomic_DNA"/>
</dbReference>
<gene>
    <name evidence="1" type="ORF">RPERSI_LOCUS15572</name>
</gene>
<organism evidence="1 2">
    <name type="scientific">Racocetra persica</name>
    <dbReference type="NCBI Taxonomy" id="160502"/>
    <lineage>
        <taxon>Eukaryota</taxon>
        <taxon>Fungi</taxon>
        <taxon>Fungi incertae sedis</taxon>
        <taxon>Mucoromycota</taxon>
        <taxon>Glomeromycotina</taxon>
        <taxon>Glomeromycetes</taxon>
        <taxon>Diversisporales</taxon>
        <taxon>Gigasporaceae</taxon>
        <taxon>Racocetra</taxon>
    </lineage>
</organism>
<sequence length="43" mass="5002">LQWSELIKDIVRVLKYDGWVESLEATAQFINHGKVTKWIEEAG</sequence>
<feature type="non-terminal residue" evidence="1">
    <location>
        <position position="1"/>
    </location>
</feature>
<evidence type="ECO:0000313" key="1">
    <source>
        <dbReference type="EMBL" id="CAG8763996.1"/>
    </source>
</evidence>
<protein>
    <submittedName>
        <fullName evidence="1">14172_t:CDS:1</fullName>
    </submittedName>
</protein>
<comment type="caution">
    <text evidence="1">The sequence shown here is derived from an EMBL/GenBank/DDBJ whole genome shotgun (WGS) entry which is preliminary data.</text>
</comment>
<reference evidence="1" key="1">
    <citation type="submission" date="2021-06" db="EMBL/GenBank/DDBJ databases">
        <authorList>
            <person name="Kallberg Y."/>
            <person name="Tangrot J."/>
            <person name="Rosling A."/>
        </authorList>
    </citation>
    <scope>NUCLEOTIDE SEQUENCE</scope>
    <source>
        <strain evidence="1">MA461A</strain>
    </source>
</reference>
<keyword evidence="2" id="KW-1185">Reference proteome</keyword>
<dbReference type="Proteomes" id="UP000789920">
    <property type="component" value="Unassembled WGS sequence"/>
</dbReference>
<accession>A0ACA9QSV6</accession>
<proteinExistence type="predicted"/>
<name>A0ACA9QSV6_9GLOM</name>
<evidence type="ECO:0000313" key="2">
    <source>
        <dbReference type="Proteomes" id="UP000789920"/>
    </source>
</evidence>